<comment type="pathway">
    <text evidence="3 11">Cofactor biosynthesis; thiamine diphosphate biosynthesis; 4-methyl-5-(2-phosphoethyl)-thiazole from 5-(2-hydroxyethyl)-4-methylthiazole: step 1/1.</text>
</comment>
<dbReference type="OrthoDB" id="8909021at2"/>
<feature type="binding site" evidence="11">
    <location>
        <position position="69"/>
    </location>
    <ligand>
        <name>substrate</name>
    </ligand>
</feature>
<dbReference type="RefSeq" id="WP_083565854.1">
    <property type="nucleotide sequence ID" value="NZ_FQTT01000012.1"/>
</dbReference>
<keyword evidence="6 11" id="KW-0547">Nucleotide-binding</keyword>
<dbReference type="Pfam" id="PF02110">
    <property type="entry name" value="HK"/>
    <property type="match status" value="1"/>
</dbReference>
<dbReference type="PRINTS" id="PR01099">
    <property type="entry name" value="HYETHTZKNASE"/>
</dbReference>
<keyword evidence="5 11" id="KW-0479">Metal-binding</keyword>
<evidence type="ECO:0000313" key="13">
    <source>
        <dbReference type="EMBL" id="SHE25934.1"/>
    </source>
</evidence>
<evidence type="ECO:0000256" key="9">
    <source>
        <dbReference type="ARBA" id="ARBA00022842"/>
    </source>
</evidence>
<evidence type="ECO:0000256" key="6">
    <source>
        <dbReference type="ARBA" id="ARBA00022741"/>
    </source>
</evidence>
<evidence type="ECO:0000313" key="14">
    <source>
        <dbReference type="Proteomes" id="UP000184291"/>
    </source>
</evidence>
<feature type="region of interest" description="Disordered" evidence="12">
    <location>
        <begin position="1"/>
        <end position="29"/>
    </location>
</feature>
<dbReference type="GO" id="GO:0009228">
    <property type="term" value="P:thiamine biosynthetic process"/>
    <property type="evidence" value="ECO:0007669"/>
    <property type="project" value="UniProtKB-KW"/>
</dbReference>
<keyword evidence="7 11" id="KW-0418">Kinase</keyword>
<evidence type="ECO:0000256" key="1">
    <source>
        <dbReference type="ARBA" id="ARBA00001771"/>
    </source>
</evidence>
<dbReference type="UniPathway" id="UPA00060">
    <property type="reaction ID" value="UER00139"/>
</dbReference>
<keyword evidence="10 11" id="KW-0784">Thiamine biosynthesis</keyword>
<evidence type="ECO:0000256" key="4">
    <source>
        <dbReference type="ARBA" id="ARBA00022679"/>
    </source>
</evidence>
<comment type="function">
    <text evidence="11">Catalyzes the phosphorylation of the hydroxyl group of 4-methyl-5-beta-hydroxyethylthiazole (THZ).</text>
</comment>
<evidence type="ECO:0000256" key="10">
    <source>
        <dbReference type="ARBA" id="ARBA00022977"/>
    </source>
</evidence>
<reference evidence="14" key="1">
    <citation type="submission" date="2016-09" db="EMBL/GenBank/DDBJ databases">
        <authorList>
            <person name="Strepis N."/>
        </authorList>
    </citation>
    <scope>NUCLEOTIDE SEQUENCE [LARGE SCALE GENOMIC DNA]</scope>
</reference>
<dbReference type="SUPFAM" id="SSF53613">
    <property type="entry name" value="Ribokinase-like"/>
    <property type="match status" value="1"/>
</dbReference>
<dbReference type="HAMAP" id="MF_00228">
    <property type="entry name" value="Thz_kinase"/>
    <property type="match status" value="1"/>
</dbReference>
<dbReference type="GO" id="GO:0009229">
    <property type="term" value="P:thiamine diphosphate biosynthetic process"/>
    <property type="evidence" value="ECO:0007669"/>
    <property type="project" value="UniProtKB-UniRule"/>
</dbReference>
<evidence type="ECO:0000256" key="7">
    <source>
        <dbReference type="ARBA" id="ARBA00022777"/>
    </source>
</evidence>
<protein>
    <recommendedName>
        <fullName evidence="11">Hydroxyethylthiazole kinase</fullName>
        <ecNumber evidence="11">2.7.1.50</ecNumber>
    </recommendedName>
    <alternativeName>
        <fullName evidence="11">4-methyl-5-beta-hydroxyethylthiazole kinase</fullName>
        <shortName evidence="11">TH kinase</shortName>
        <shortName evidence="11">Thz kinase</shortName>
    </alternativeName>
</protein>
<feature type="binding site" evidence="11">
    <location>
        <position position="144"/>
    </location>
    <ligand>
        <name>ATP</name>
        <dbReference type="ChEBI" id="CHEBI:30616"/>
    </ligand>
</feature>
<evidence type="ECO:0000256" key="3">
    <source>
        <dbReference type="ARBA" id="ARBA00004868"/>
    </source>
</evidence>
<sequence length="290" mass="28115">MAQHASVNTQPNEPPPQSTGPAAAAPSPGPAAVLESLRAEGPLVACITNAVVTNFTANVLLAAGAAPAMVDVTGEAGPFASAASALLINLGTPQPEQRAAAVEAATAARTAGVPWVLDPVAVGTLVHRTALAHRLLEERPTVIRGNASEIIALAGAGAGGRGVETTACVETALDAARSLAARTGAVVAISGPVDAVVDGARVSRVGGGSVLLTRVTGGGCALGALAAGFLAAGTAIGTDAFAATVACHAAYSAAAEIAAETSAGPGSFPPAFLDALYALDADDVARIPIS</sequence>
<dbReference type="EC" id="2.7.1.50" evidence="11"/>
<evidence type="ECO:0000256" key="2">
    <source>
        <dbReference type="ARBA" id="ARBA00001946"/>
    </source>
</evidence>
<name>A0A1M4S115_9ACTO</name>
<dbReference type="Proteomes" id="UP000184291">
    <property type="component" value="Unassembled WGS sequence"/>
</dbReference>
<feature type="compositionally biased region" description="Polar residues" evidence="12">
    <location>
        <begin position="1"/>
        <end position="11"/>
    </location>
</feature>
<dbReference type="InterPro" id="IPR029056">
    <property type="entry name" value="Ribokinase-like"/>
</dbReference>
<evidence type="ECO:0000256" key="12">
    <source>
        <dbReference type="SAM" id="MobiDB-lite"/>
    </source>
</evidence>
<dbReference type="AlphaFoldDB" id="A0A1M4S115"/>
<evidence type="ECO:0000256" key="11">
    <source>
        <dbReference type="HAMAP-Rule" id="MF_00228"/>
    </source>
</evidence>
<comment type="similarity">
    <text evidence="11">Belongs to the Thz kinase family.</text>
</comment>
<organism evidence="13 14">
    <name type="scientific">Actinomyces glycerinitolerans</name>
    <dbReference type="NCBI Taxonomy" id="1892869"/>
    <lineage>
        <taxon>Bacteria</taxon>
        <taxon>Bacillati</taxon>
        <taxon>Actinomycetota</taxon>
        <taxon>Actinomycetes</taxon>
        <taxon>Actinomycetales</taxon>
        <taxon>Actinomycetaceae</taxon>
        <taxon>Actinomyces</taxon>
    </lineage>
</organism>
<feature type="binding site" evidence="11">
    <location>
        <position position="217"/>
    </location>
    <ligand>
        <name>substrate</name>
    </ligand>
</feature>
<keyword evidence="9 11" id="KW-0460">Magnesium</keyword>
<dbReference type="GO" id="GO:0000287">
    <property type="term" value="F:magnesium ion binding"/>
    <property type="evidence" value="ECO:0007669"/>
    <property type="project" value="UniProtKB-UniRule"/>
</dbReference>
<dbReference type="Gene3D" id="3.40.1190.20">
    <property type="match status" value="1"/>
</dbReference>
<comment type="catalytic activity">
    <reaction evidence="1 11">
        <text>5-(2-hydroxyethyl)-4-methylthiazole + ATP = 4-methyl-5-(2-phosphooxyethyl)-thiazole + ADP + H(+)</text>
        <dbReference type="Rhea" id="RHEA:24212"/>
        <dbReference type="ChEBI" id="CHEBI:15378"/>
        <dbReference type="ChEBI" id="CHEBI:17957"/>
        <dbReference type="ChEBI" id="CHEBI:30616"/>
        <dbReference type="ChEBI" id="CHEBI:58296"/>
        <dbReference type="ChEBI" id="CHEBI:456216"/>
        <dbReference type="EC" id="2.7.1.50"/>
    </reaction>
</comment>
<dbReference type="STRING" id="1892869.ACGLYG10_2171"/>
<dbReference type="InterPro" id="IPR000417">
    <property type="entry name" value="Hyethyz_kinase"/>
</dbReference>
<dbReference type="CDD" id="cd01170">
    <property type="entry name" value="THZ_kinase"/>
    <property type="match status" value="1"/>
</dbReference>
<proteinExistence type="inferred from homology"/>
<feature type="compositionally biased region" description="Low complexity" evidence="12">
    <location>
        <begin position="19"/>
        <end position="29"/>
    </location>
</feature>
<dbReference type="GO" id="GO:0004417">
    <property type="term" value="F:hydroxyethylthiazole kinase activity"/>
    <property type="evidence" value="ECO:0007669"/>
    <property type="project" value="UniProtKB-UniRule"/>
</dbReference>
<keyword evidence="14" id="KW-1185">Reference proteome</keyword>
<accession>A0A1M4S115</accession>
<evidence type="ECO:0000256" key="5">
    <source>
        <dbReference type="ARBA" id="ARBA00022723"/>
    </source>
</evidence>
<keyword evidence="4 11" id="KW-0808">Transferase</keyword>
<dbReference type="EMBL" id="FQTT01000012">
    <property type="protein sequence ID" value="SHE25934.1"/>
    <property type="molecule type" value="Genomic_DNA"/>
</dbReference>
<dbReference type="GO" id="GO:0005524">
    <property type="term" value="F:ATP binding"/>
    <property type="evidence" value="ECO:0007669"/>
    <property type="project" value="UniProtKB-UniRule"/>
</dbReference>
<comment type="cofactor">
    <cofactor evidence="2 11">
        <name>Mg(2+)</name>
        <dbReference type="ChEBI" id="CHEBI:18420"/>
    </cofactor>
</comment>
<dbReference type="NCBIfam" id="NF006830">
    <property type="entry name" value="PRK09355.1"/>
    <property type="match status" value="1"/>
</dbReference>
<gene>
    <name evidence="11" type="primary">thiM</name>
    <name evidence="13" type="ORF">ACGLYG10_2171</name>
</gene>
<evidence type="ECO:0000256" key="8">
    <source>
        <dbReference type="ARBA" id="ARBA00022840"/>
    </source>
</evidence>
<feature type="binding site" evidence="11">
    <location>
        <position position="190"/>
    </location>
    <ligand>
        <name>ATP</name>
        <dbReference type="ChEBI" id="CHEBI:30616"/>
    </ligand>
</feature>
<dbReference type="PIRSF" id="PIRSF000513">
    <property type="entry name" value="Thz_kinase"/>
    <property type="match status" value="1"/>
</dbReference>
<keyword evidence="8 11" id="KW-0067">ATP-binding</keyword>